<dbReference type="SUPFAM" id="SSF143422">
    <property type="entry name" value="Transposase IS200-like"/>
    <property type="match status" value="1"/>
</dbReference>
<proteinExistence type="predicted"/>
<dbReference type="InterPro" id="IPR002686">
    <property type="entry name" value="Transposase_17"/>
</dbReference>
<name>A0ABR8P1D5_9GAMM</name>
<dbReference type="RefSeq" id="WP_191595480.1">
    <property type="nucleotide sequence ID" value="NZ_JACYFC010000004.1"/>
</dbReference>
<reference evidence="2 3" key="1">
    <citation type="submission" date="2020-09" db="EMBL/GenBank/DDBJ databases">
        <title>Marinomonas sp. nov., isolated from the cysticercosis algae of Qingdao, China.</title>
        <authorList>
            <person name="Sun X."/>
        </authorList>
    </citation>
    <scope>NUCLEOTIDE SEQUENCE [LARGE SCALE GENOMIC DNA]</scope>
    <source>
        <strain evidence="2 3">SM2066</strain>
    </source>
</reference>
<dbReference type="PANTHER" id="PTHR34322">
    <property type="entry name" value="TRANSPOSASE, Y1_TNP DOMAIN-CONTAINING"/>
    <property type="match status" value="1"/>
</dbReference>
<dbReference type="SMART" id="SM01321">
    <property type="entry name" value="Y1_Tnp"/>
    <property type="match status" value="1"/>
</dbReference>
<dbReference type="Proteomes" id="UP000604161">
    <property type="component" value="Unassembled WGS sequence"/>
</dbReference>
<accession>A0ABR8P1D5</accession>
<dbReference type="PANTHER" id="PTHR34322:SF2">
    <property type="entry name" value="TRANSPOSASE IS200-LIKE DOMAIN-CONTAINING PROTEIN"/>
    <property type="match status" value="1"/>
</dbReference>
<evidence type="ECO:0000259" key="1">
    <source>
        <dbReference type="SMART" id="SM01321"/>
    </source>
</evidence>
<protein>
    <submittedName>
        <fullName evidence="2">Transposase</fullName>
    </submittedName>
</protein>
<dbReference type="EMBL" id="JACYFC010000004">
    <property type="protein sequence ID" value="MBD5772103.1"/>
    <property type="molecule type" value="Genomic_DNA"/>
</dbReference>
<sequence length="323" mass="37504">MPRSRKEQVSLEDTPYYHCVARCVRRAFLCGDDPITVNSYEHRRGWIETRLLFLASAFSIDICAYAVMSNHLHVVLRVDAEKAKSWSTLEVLQRWHTLHKGTMFTQRYVRGENLPNYAVVLAETIAETYRQRLMDISWFMKELNEPIARRANFEDNCTGHFWEGRFKSQALLDEAALMACMAYVDLNPLRASMSKTPEESDFTSVKKRITSAKRKHQPKTLYPFIGNPRKGMPKGLPFKLTDYLELIDMTGRIIRKDKRGSIDASLLPILKRLNISTENWLCIATEFEKRTGSLVGQEHSIDHYCEKNQRQRKPKRQSLQLSA</sequence>
<keyword evidence="3" id="KW-1185">Reference proteome</keyword>
<comment type="caution">
    <text evidence="2">The sequence shown here is derived from an EMBL/GenBank/DDBJ whole genome shotgun (WGS) entry which is preliminary data.</text>
</comment>
<gene>
    <name evidence="2" type="ORF">IF202_13755</name>
</gene>
<feature type="domain" description="Transposase IS200-like" evidence="1">
    <location>
        <begin position="12"/>
        <end position="187"/>
    </location>
</feature>
<dbReference type="InterPro" id="IPR036515">
    <property type="entry name" value="Transposase_17_sf"/>
</dbReference>
<dbReference type="Gene3D" id="3.30.70.1290">
    <property type="entry name" value="Transposase IS200-like"/>
    <property type="match status" value="1"/>
</dbReference>
<organism evidence="2 3">
    <name type="scientific">Marinomonas colpomeniae</name>
    <dbReference type="NCBI Taxonomy" id="2774408"/>
    <lineage>
        <taxon>Bacteria</taxon>
        <taxon>Pseudomonadati</taxon>
        <taxon>Pseudomonadota</taxon>
        <taxon>Gammaproteobacteria</taxon>
        <taxon>Oceanospirillales</taxon>
        <taxon>Oceanospirillaceae</taxon>
        <taxon>Marinomonas</taxon>
    </lineage>
</organism>
<evidence type="ECO:0000313" key="2">
    <source>
        <dbReference type="EMBL" id="MBD5772103.1"/>
    </source>
</evidence>
<evidence type="ECO:0000313" key="3">
    <source>
        <dbReference type="Proteomes" id="UP000604161"/>
    </source>
</evidence>